<accession>A0ABW5J599</accession>
<dbReference type="RefSeq" id="WP_340237284.1">
    <property type="nucleotide sequence ID" value="NZ_JBBEWC010000007.1"/>
</dbReference>
<keyword evidence="2" id="KW-1185">Reference proteome</keyword>
<organism evidence="1 2">
    <name type="scientific">Emticicia soli</name>
    <dbReference type="NCBI Taxonomy" id="2027878"/>
    <lineage>
        <taxon>Bacteria</taxon>
        <taxon>Pseudomonadati</taxon>
        <taxon>Bacteroidota</taxon>
        <taxon>Cytophagia</taxon>
        <taxon>Cytophagales</taxon>
        <taxon>Leadbetterellaceae</taxon>
        <taxon>Emticicia</taxon>
    </lineage>
</organism>
<reference evidence="2" key="1">
    <citation type="journal article" date="2019" name="Int. J. Syst. Evol. Microbiol.">
        <title>The Global Catalogue of Microorganisms (GCM) 10K type strain sequencing project: providing services to taxonomists for standard genome sequencing and annotation.</title>
        <authorList>
            <consortium name="The Broad Institute Genomics Platform"/>
            <consortium name="The Broad Institute Genome Sequencing Center for Infectious Disease"/>
            <person name="Wu L."/>
            <person name="Ma J."/>
        </authorList>
    </citation>
    <scope>NUCLEOTIDE SEQUENCE [LARGE SCALE GENOMIC DNA]</scope>
    <source>
        <strain evidence="2">KCTC 52344</strain>
    </source>
</reference>
<dbReference type="Pfam" id="PF20391">
    <property type="entry name" value="DUF6686"/>
    <property type="match status" value="1"/>
</dbReference>
<dbReference type="Proteomes" id="UP001597510">
    <property type="component" value="Unassembled WGS sequence"/>
</dbReference>
<dbReference type="InterPro" id="IPR046508">
    <property type="entry name" value="DUF6686"/>
</dbReference>
<protein>
    <submittedName>
        <fullName evidence="1">DUF6686 family protein</fullName>
    </submittedName>
</protein>
<comment type="caution">
    <text evidence="1">The sequence shown here is derived from an EMBL/GenBank/DDBJ whole genome shotgun (WGS) entry which is preliminary data.</text>
</comment>
<proteinExistence type="predicted"/>
<evidence type="ECO:0000313" key="1">
    <source>
        <dbReference type="EMBL" id="MFD2521204.1"/>
    </source>
</evidence>
<name>A0ABW5J599_9BACT</name>
<sequence>MTSHKLLILASCAYGYVGKCPCCEKFNLVFNNQLFIFSEDDLRQFRRMFDDENTIFDTGDVGASGRTLGMRTPLNNFYLMFTPKEMDNFRNMLDDAFVMIEVNKVLQY</sequence>
<evidence type="ECO:0000313" key="2">
    <source>
        <dbReference type="Proteomes" id="UP001597510"/>
    </source>
</evidence>
<gene>
    <name evidence="1" type="ORF">ACFSR2_09935</name>
</gene>
<dbReference type="EMBL" id="JBHULC010000009">
    <property type="protein sequence ID" value="MFD2521204.1"/>
    <property type="molecule type" value="Genomic_DNA"/>
</dbReference>